<name>A0A674CLJ2_SALTR</name>
<evidence type="ECO:0000313" key="2">
    <source>
        <dbReference type="Ensembl" id="ENSSTUP00000084041.1"/>
    </source>
</evidence>
<gene>
    <name evidence="2" type="primary">LOC115157624</name>
</gene>
<evidence type="ECO:0000313" key="3">
    <source>
        <dbReference type="Proteomes" id="UP000472277"/>
    </source>
</evidence>
<dbReference type="GeneTree" id="ENSGT00390000005182"/>
<dbReference type="InterPro" id="IPR009003">
    <property type="entry name" value="Peptidase_S1_PA"/>
</dbReference>
<dbReference type="Proteomes" id="UP000472277">
    <property type="component" value="Chromosome 21"/>
</dbReference>
<accession>A0A674CLJ2</accession>
<keyword evidence="3" id="KW-1185">Reference proteome</keyword>
<feature type="compositionally biased region" description="Polar residues" evidence="1">
    <location>
        <begin position="364"/>
        <end position="375"/>
    </location>
</feature>
<dbReference type="Ensembl" id="ENSSTUT00000089366.1">
    <property type="protein sequence ID" value="ENSSTUP00000084041.1"/>
    <property type="gene ID" value="ENSSTUG00000036901.1"/>
</dbReference>
<dbReference type="InParanoid" id="A0A674CLJ2"/>
<dbReference type="PANTHER" id="PTHR14389">
    <property type="entry name" value="SI:CH1073-475A24.1"/>
    <property type="match status" value="1"/>
</dbReference>
<dbReference type="SUPFAM" id="SSF50494">
    <property type="entry name" value="Trypsin-like serine proteases"/>
    <property type="match status" value="1"/>
</dbReference>
<feature type="region of interest" description="Disordered" evidence="1">
    <location>
        <begin position="41"/>
        <end position="86"/>
    </location>
</feature>
<feature type="compositionally biased region" description="Polar residues" evidence="1">
    <location>
        <begin position="66"/>
        <end position="80"/>
    </location>
</feature>
<dbReference type="Pfam" id="PF13365">
    <property type="entry name" value="Trypsin_2"/>
    <property type="match status" value="1"/>
</dbReference>
<feature type="compositionally biased region" description="Polar residues" evidence="1">
    <location>
        <begin position="43"/>
        <end position="57"/>
    </location>
</feature>
<dbReference type="InterPro" id="IPR043504">
    <property type="entry name" value="Peptidase_S1_PA_chymotrypsin"/>
</dbReference>
<dbReference type="GO" id="GO:0005634">
    <property type="term" value="C:nucleus"/>
    <property type="evidence" value="ECO:0007669"/>
    <property type="project" value="TreeGrafter"/>
</dbReference>
<proteinExistence type="predicted"/>
<sequence length="770" mass="86291">MLLTVLVDCPVVLEELSGWQNCTMGDRVKKQSKLDQFLKRITRPSNVSNNQQHTPDQSPGADAKSKSSGNQPGASSQTQDSHIKKEAHDESHFFKYRFKSEYKIYSITCCHYGTVLDALQTSDIFKNTTKTKQGMEIVIQREKEPRAAVSTHFPCHLIDNDEEVVVSFIKGPNGSSSDTQGLSKQSKPPQNIQPDKLMAFCVETEGGQNVKRKVMKNPELRNKLNYVCVYGYKGEKVKHALRRDGRFGETIFTGCVLSDSETKVNTEMSQPVDGLDGKRHQGLKTRCALSEPETGVDIEMSQTVDGIDGKRHQGCKGEMLVVKVKRIGRVAQPQPDSLEDWDNTPTEELSFPPGGTSEAALCPQNPTTPDTVKTHLQSKEAGKDCSSLVVKQKRQEIPNSKEILNILRSQYAGLVDHMKKRENLKKPSDVQQFLRVEFGKKTQSFQEVKKVKSLIELSASVCQVRIEGNAKGTGFLLFDKFILTNAHVVQQIYEPITNTLQQSVTVTFDFEDLDEIPQQIPVKSEVVAYGKDDLGNLDFALLEVSSGPDITLPSSLLDTFRFPSPEGGICIIGHPEGGVKKTDPCFITQYGDRKQAVEKHVTENKEFFHVINNRYFEENSDINTRLLTDTEKITYDTCFFHGASGSPVFNEYCQLIAMHTAGYSYQGKRGKTQSIIEYAIPLSGILEEIIIQAVHRKRVDVLQGFLSQRSEKLDVVLERVKTQSDKASLVKAFQEKLPFNSYTSATDQGEQRTFHQFLFDKGDAMEVDDD</sequence>
<protein>
    <submittedName>
        <fullName evidence="2">Protein FAM111A-like</fullName>
    </submittedName>
</protein>
<dbReference type="Gene3D" id="2.40.10.10">
    <property type="entry name" value="Trypsin-like serine proteases"/>
    <property type="match status" value="2"/>
</dbReference>
<feature type="region of interest" description="Disordered" evidence="1">
    <location>
        <begin position="334"/>
        <end position="379"/>
    </location>
</feature>
<dbReference type="PANTHER" id="PTHR14389:SF3">
    <property type="entry name" value="PROTEIN FAM111A-LIKE"/>
    <property type="match status" value="1"/>
</dbReference>
<dbReference type="GO" id="GO:0006260">
    <property type="term" value="P:DNA replication"/>
    <property type="evidence" value="ECO:0007669"/>
    <property type="project" value="TreeGrafter"/>
</dbReference>
<evidence type="ECO:0000256" key="1">
    <source>
        <dbReference type="SAM" id="MobiDB-lite"/>
    </source>
</evidence>
<dbReference type="AlphaFoldDB" id="A0A674CLJ2"/>
<reference evidence="2" key="2">
    <citation type="submission" date="2025-09" db="UniProtKB">
        <authorList>
            <consortium name="Ensembl"/>
        </authorList>
    </citation>
    <scope>IDENTIFICATION</scope>
</reference>
<reference evidence="2" key="1">
    <citation type="submission" date="2025-08" db="UniProtKB">
        <authorList>
            <consortium name="Ensembl"/>
        </authorList>
    </citation>
    <scope>IDENTIFICATION</scope>
</reference>
<dbReference type="GO" id="GO:0000785">
    <property type="term" value="C:chromatin"/>
    <property type="evidence" value="ECO:0007669"/>
    <property type="project" value="TreeGrafter"/>
</dbReference>
<organism evidence="2 3">
    <name type="scientific">Salmo trutta</name>
    <name type="common">Brown trout</name>
    <dbReference type="NCBI Taxonomy" id="8032"/>
    <lineage>
        <taxon>Eukaryota</taxon>
        <taxon>Metazoa</taxon>
        <taxon>Chordata</taxon>
        <taxon>Craniata</taxon>
        <taxon>Vertebrata</taxon>
        <taxon>Euteleostomi</taxon>
        <taxon>Actinopterygii</taxon>
        <taxon>Neopterygii</taxon>
        <taxon>Teleostei</taxon>
        <taxon>Protacanthopterygii</taxon>
        <taxon>Salmoniformes</taxon>
        <taxon>Salmonidae</taxon>
        <taxon>Salmoninae</taxon>
        <taxon>Salmo</taxon>
    </lineage>
</organism>